<comment type="caution">
    <text evidence="1">The sequence shown here is derived from an EMBL/GenBank/DDBJ whole genome shotgun (WGS) entry which is preliminary data.</text>
</comment>
<sequence>MNVQMVKKPSRHGSLLPDTIRAILVGPSRSGKTNIIRCKSVDKVIKPHLTKTNSIIIFDDVICGPQSVIREYFSICRHSGASSVFYLAQTYSKIPKQLVRDNSNFLIILKQDDTNLRHIFNDDSSADMDFSEFRKMCHFCWNHSDYGFLYQDHNTDSLKHGQSTGRLFKREFTNSLSLNASSIIDLQLKILEGINVDVEMVKKPSRYCLLLPDNIRAILAGPSGSGKTNIIYNLITHTMKKVLIFSYLQALMKPKLTQKNSIIFDNVICGPLSVIREYFSICRHPDAIYLWYFIWRKRILKYQNS</sequence>
<reference evidence="1 2" key="1">
    <citation type="submission" date="2019-08" db="EMBL/GenBank/DDBJ databases">
        <title>Whole genome of Aphis craccivora.</title>
        <authorList>
            <person name="Voronova N.V."/>
            <person name="Shulinski R.S."/>
            <person name="Bandarenka Y.V."/>
            <person name="Zhorov D.G."/>
            <person name="Warner D."/>
        </authorList>
    </citation>
    <scope>NUCLEOTIDE SEQUENCE [LARGE SCALE GENOMIC DNA]</scope>
    <source>
        <strain evidence="1">180601</strain>
        <tissue evidence="1">Whole Body</tissue>
    </source>
</reference>
<evidence type="ECO:0000313" key="2">
    <source>
        <dbReference type="Proteomes" id="UP000478052"/>
    </source>
</evidence>
<protein>
    <submittedName>
        <fullName evidence="1">Tigger transposable element-derived protein 4-like</fullName>
    </submittedName>
</protein>
<accession>A0A6G0Y575</accession>
<gene>
    <name evidence="1" type="ORF">FWK35_00015733</name>
</gene>
<dbReference type="AlphaFoldDB" id="A0A6G0Y575"/>
<organism evidence="1 2">
    <name type="scientific">Aphis craccivora</name>
    <name type="common">Cowpea aphid</name>
    <dbReference type="NCBI Taxonomy" id="307492"/>
    <lineage>
        <taxon>Eukaryota</taxon>
        <taxon>Metazoa</taxon>
        <taxon>Ecdysozoa</taxon>
        <taxon>Arthropoda</taxon>
        <taxon>Hexapoda</taxon>
        <taxon>Insecta</taxon>
        <taxon>Pterygota</taxon>
        <taxon>Neoptera</taxon>
        <taxon>Paraneoptera</taxon>
        <taxon>Hemiptera</taxon>
        <taxon>Sternorrhyncha</taxon>
        <taxon>Aphidomorpha</taxon>
        <taxon>Aphidoidea</taxon>
        <taxon>Aphididae</taxon>
        <taxon>Aphidini</taxon>
        <taxon>Aphis</taxon>
        <taxon>Aphis</taxon>
    </lineage>
</organism>
<proteinExistence type="predicted"/>
<dbReference type="OrthoDB" id="6583418at2759"/>
<evidence type="ECO:0000313" key="1">
    <source>
        <dbReference type="EMBL" id="KAF0749204.1"/>
    </source>
</evidence>
<dbReference type="EMBL" id="VUJU01006187">
    <property type="protein sequence ID" value="KAF0749204.1"/>
    <property type="molecule type" value="Genomic_DNA"/>
</dbReference>
<keyword evidence="2" id="KW-1185">Reference proteome</keyword>
<dbReference type="Proteomes" id="UP000478052">
    <property type="component" value="Unassembled WGS sequence"/>
</dbReference>
<name>A0A6G0Y575_APHCR</name>